<dbReference type="PANTHER" id="PTHR45138">
    <property type="entry name" value="REGULATORY COMPONENTS OF SENSORY TRANSDUCTION SYSTEM"/>
    <property type="match status" value="1"/>
</dbReference>
<sequence length="267" mass="29423">MDLWRKLIEMMSFSIATPEGRRRLEPLEFSFRVACVTTIMALLICSGGLVLLAQFGLVTDLVNGLILGVTLCSVIAFTMTWLVCWLNAREVKILAQSHERFLHLSHTDALTGLSNRLGLYAGCMNLGQHYCVAFLDIDHFKSVNDRFSHLAGDAVISSVAQRIRTSFDASAKVARIGGEEFVVVRETGSSSFLDVCERLRASIEAVPVDYQDMRIGVTISIGVAVRKDAEVFEKVLHNADLALYQAKGAGRNRICVAGQRDIRQSVA</sequence>
<keyword evidence="3" id="KW-1133">Transmembrane helix</keyword>
<dbReference type="InterPro" id="IPR029787">
    <property type="entry name" value="Nucleotide_cyclase"/>
</dbReference>
<evidence type="ECO:0000256" key="2">
    <source>
        <dbReference type="ARBA" id="ARBA00034247"/>
    </source>
</evidence>
<keyword evidence="3" id="KW-0472">Membrane</keyword>
<dbReference type="RefSeq" id="WP_080866290.1">
    <property type="nucleotide sequence ID" value="NZ_LT009730.1"/>
</dbReference>
<evidence type="ECO:0000313" key="5">
    <source>
        <dbReference type="EMBL" id="CUX11297.1"/>
    </source>
</evidence>
<feature type="transmembrane region" description="Helical" evidence="3">
    <location>
        <begin position="31"/>
        <end position="53"/>
    </location>
</feature>
<organism evidence="5 6">
    <name type="scientific">Agrobacterium tumefaciens str. Kerr 14</name>
    <dbReference type="NCBI Taxonomy" id="1183424"/>
    <lineage>
        <taxon>Bacteria</taxon>
        <taxon>Pseudomonadati</taxon>
        <taxon>Pseudomonadota</taxon>
        <taxon>Alphaproteobacteria</taxon>
        <taxon>Hyphomicrobiales</taxon>
        <taxon>Rhizobiaceae</taxon>
        <taxon>Rhizobium/Agrobacterium group</taxon>
        <taxon>Agrobacterium</taxon>
        <taxon>Agrobacterium tumefaciens complex</taxon>
    </lineage>
</organism>
<dbReference type="GO" id="GO:1902201">
    <property type="term" value="P:negative regulation of bacterial-type flagellum-dependent cell motility"/>
    <property type="evidence" value="ECO:0007669"/>
    <property type="project" value="TreeGrafter"/>
</dbReference>
<dbReference type="AlphaFoldDB" id="A0A1S7NT30"/>
<feature type="domain" description="GGDEF" evidence="4">
    <location>
        <begin position="128"/>
        <end position="259"/>
    </location>
</feature>
<dbReference type="InterPro" id="IPR050469">
    <property type="entry name" value="Diguanylate_Cyclase"/>
</dbReference>
<dbReference type="NCBIfam" id="TIGR00254">
    <property type="entry name" value="GGDEF"/>
    <property type="match status" value="1"/>
</dbReference>
<dbReference type="Pfam" id="PF00990">
    <property type="entry name" value="GGDEF"/>
    <property type="match status" value="1"/>
</dbReference>
<dbReference type="GeneID" id="97364833"/>
<dbReference type="PANTHER" id="PTHR45138:SF9">
    <property type="entry name" value="DIGUANYLATE CYCLASE DGCM-RELATED"/>
    <property type="match status" value="1"/>
</dbReference>
<proteinExistence type="predicted"/>
<dbReference type="SMART" id="SM00267">
    <property type="entry name" value="GGDEF"/>
    <property type="match status" value="1"/>
</dbReference>
<dbReference type="GO" id="GO:0052621">
    <property type="term" value="F:diguanylate cyclase activity"/>
    <property type="evidence" value="ECO:0007669"/>
    <property type="project" value="UniProtKB-EC"/>
</dbReference>
<accession>A0A1S7NT30</accession>
<feature type="transmembrane region" description="Helical" evidence="3">
    <location>
        <begin position="65"/>
        <end position="88"/>
    </location>
</feature>
<name>A0A1S7NT30_AGRTU</name>
<dbReference type="GO" id="GO:0005886">
    <property type="term" value="C:plasma membrane"/>
    <property type="evidence" value="ECO:0007669"/>
    <property type="project" value="TreeGrafter"/>
</dbReference>
<dbReference type="PROSITE" id="PS50887">
    <property type="entry name" value="GGDEF"/>
    <property type="match status" value="1"/>
</dbReference>
<evidence type="ECO:0000259" key="4">
    <source>
        <dbReference type="PROSITE" id="PS50887"/>
    </source>
</evidence>
<dbReference type="EC" id="2.7.7.65" evidence="1"/>
<dbReference type="CDD" id="cd01949">
    <property type="entry name" value="GGDEF"/>
    <property type="match status" value="1"/>
</dbReference>
<reference evidence="5 6" key="1">
    <citation type="submission" date="2016-01" db="EMBL/GenBank/DDBJ databases">
        <authorList>
            <person name="Oliw E.H."/>
        </authorList>
    </citation>
    <scope>NUCLEOTIDE SEQUENCE [LARGE SCALE GENOMIC DNA]</scope>
    <source>
        <strain evidence="5 6">Kerr 14</strain>
    </source>
</reference>
<keyword evidence="3" id="KW-0812">Transmembrane</keyword>
<evidence type="ECO:0000313" key="6">
    <source>
        <dbReference type="Proteomes" id="UP000191897"/>
    </source>
</evidence>
<protein>
    <recommendedName>
        <fullName evidence="1">diguanylate cyclase</fullName>
        <ecNumber evidence="1">2.7.7.65</ecNumber>
    </recommendedName>
</protein>
<gene>
    <name evidence="5" type="ORF">AGR4C_Cc120205</name>
</gene>
<dbReference type="InterPro" id="IPR043128">
    <property type="entry name" value="Rev_trsase/Diguanyl_cyclase"/>
</dbReference>
<dbReference type="Proteomes" id="UP000191897">
    <property type="component" value="Unassembled WGS sequence"/>
</dbReference>
<dbReference type="SUPFAM" id="SSF55073">
    <property type="entry name" value="Nucleotide cyclase"/>
    <property type="match status" value="1"/>
</dbReference>
<dbReference type="GO" id="GO:0043709">
    <property type="term" value="P:cell adhesion involved in single-species biofilm formation"/>
    <property type="evidence" value="ECO:0007669"/>
    <property type="project" value="TreeGrafter"/>
</dbReference>
<dbReference type="InterPro" id="IPR000160">
    <property type="entry name" value="GGDEF_dom"/>
</dbReference>
<evidence type="ECO:0000256" key="3">
    <source>
        <dbReference type="SAM" id="Phobius"/>
    </source>
</evidence>
<dbReference type="EMBL" id="FBWC01000004">
    <property type="protein sequence ID" value="CUX11297.1"/>
    <property type="molecule type" value="Genomic_DNA"/>
</dbReference>
<evidence type="ECO:0000256" key="1">
    <source>
        <dbReference type="ARBA" id="ARBA00012528"/>
    </source>
</evidence>
<dbReference type="Gene3D" id="3.30.70.270">
    <property type="match status" value="1"/>
</dbReference>
<comment type="catalytic activity">
    <reaction evidence="2">
        <text>2 GTP = 3',3'-c-di-GMP + 2 diphosphate</text>
        <dbReference type="Rhea" id="RHEA:24898"/>
        <dbReference type="ChEBI" id="CHEBI:33019"/>
        <dbReference type="ChEBI" id="CHEBI:37565"/>
        <dbReference type="ChEBI" id="CHEBI:58805"/>
        <dbReference type="EC" id="2.7.7.65"/>
    </reaction>
</comment>